<protein>
    <submittedName>
        <fullName evidence="1">9979_t:CDS:1</fullName>
    </submittedName>
</protein>
<accession>A0A9N8VJN5</accession>
<evidence type="ECO:0000313" key="2">
    <source>
        <dbReference type="Proteomes" id="UP000789342"/>
    </source>
</evidence>
<sequence length="147" mass="16406">MVCGVTAQGFLVLADTRCELQRDICSRLKSISADYIIVSRILTGLLRPSISLFPRKKEKSPCHLDVTIDIRTAVSIVTILTQPWPIYSSFLTTLSTHLIGQSRRSREVGSWQHEFHPEAIPDELGGIQNEWVGPNAITDVSDDSWVS</sequence>
<gene>
    <name evidence="1" type="ORF">AMORRO_LOCUS1010</name>
</gene>
<proteinExistence type="predicted"/>
<organism evidence="1 2">
    <name type="scientific">Acaulospora morrowiae</name>
    <dbReference type="NCBI Taxonomy" id="94023"/>
    <lineage>
        <taxon>Eukaryota</taxon>
        <taxon>Fungi</taxon>
        <taxon>Fungi incertae sedis</taxon>
        <taxon>Mucoromycota</taxon>
        <taxon>Glomeromycotina</taxon>
        <taxon>Glomeromycetes</taxon>
        <taxon>Diversisporales</taxon>
        <taxon>Acaulosporaceae</taxon>
        <taxon>Acaulospora</taxon>
    </lineage>
</organism>
<keyword evidence="2" id="KW-1185">Reference proteome</keyword>
<dbReference type="Proteomes" id="UP000789342">
    <property type="component" value="Unassembled WGS sequence"/>
</dbReference>
<comment type="caution">
    <text evidence="1">The sequence shown here is derived from an EMBL/GenBank/DDBJ whole genome shotgun (WGS) entry which is preliminary data.</text>
</comment>
<dbReference type="AlphaFoldDB" id="A0A9N8VJN5"/>
<dbReference type="EMBL" id="CAJVPV010000365">
    <property type="protein sequence ID" value="CAG8453325.1"/>
    <property type="molecule type" value="Genomic_DNA"/>
</dbReference>
<name>A0A9N8VJN5_9GLOM</name>
<evidence type="ECO:0000313" key="1">
    <source>
        <dbReference type="EMBL" id="CAG8453325.1"/>
    </source>
</evidence>
<reference evidence="1" key="1">
    <citation type="submission" date="2021-06" db="EMBL/GenBank/DDBJ databases">
        <authorList>
            <person name="Kallberg Y."/>
            <person name="Tangrot J."/>
            <person name="Rosling A."/>
        </authorList>
    </citation>
    <scope>NUCLEOTIDE SEQUENCE</scope>
    <source>
        <strain evidence="1">CL551</strain>
    </source>
</reference>